<name>A0A8T2PFI2_9TELE</name>
<dbReference type="PANTHER" id="PTHR13874">
    <property type="entry name" value="ENDOTHELIN"/>
    <property type="match status" value="1"/>
</dbReference>
<feature type="domain" description="Endothelin-like toxin" evidence="7">
    <location>
        <begin position="30"/>
        <end position="51"/>
    </location>
</feature>
<dbReference type="GO" id="GO:0005615">
    <property type="term" value="C:extracellular space"/>
    <property type="evidence" value="ECO:0007669"/>
    <property type="project" value="TreeGrafter"/>
</dbReference>
<dbReference type="Pfam" id="PF00322">
    <property type="entry name" value="Endothelin"/>
    <property type="match status" value="1"/>
</dbReference>
<evidence type="ECO:0000256" key="2">
    <source>
        <dbReference type="ARBA" id="ARBA00010959"/>
    </source>
</evidence>
<evidence type="ECO:0000256" key="4">
    <source>
        <dbReference type="ARBA" id="ARBA00022858"/>
    </source>
</evidence>
<keyword evidence="4" id="KW-0838">Vasoactive</keyword>
<proteinExistence type="inferred from homology"/>
<dbReference type="PRINTS" id="PR00365">
    <property type="entry name" value="ENDOTHELIN"/>
</dbReference>
<organism evidence="8 9">
    <name type="scientific">Albula glossodonta</name>
    <name type="common">roundjaw bonefish</name>
    <dbReference type="NCBI Taxonomy" id="121402"/>
    <lineage>
        <taxon>Eukaryota</taxon>
        <taxon>Metazoa</taxon>
        <taxon>Chordata</taxon>
        <taxon>Craniata</taxon>
        <taxon>Vertebrata</taxon>
        <taxon>Euteleostomi</taxon>
        <taxon>Actinopterygii</taxon>
        <taxon>Neopterygii</taxon>
        <taxon>Teleostei</taxon>
        <taxon>Albuliformes</taxon>
        <taxon>Albulidae</taxon>
        <taxon>Albula</taxon>
    </lineage>
</organism>
<dbReference type="GO" id="GO:0014826">
    <property type="term" value="P:vein smooth muscle contraction"/>
    <property type="evidence" value="ECO:0007669"/>
    <property type="project" value="TreeGrafter"/>
</dbReference>
<dbReference type="AlphaFoldDB" id="A0A8T2PFI2"/>
<dbReference type="PANTHER" id="PTHR13874:SF12">
    <property type="entry name" value="ENDOTHELIN-3A"/>
    <property type="match status" value="1"/>
</dbReference>
<protein>
    <recommendedName>
        <fullName evidence="7">Endothelin-like toxin domain-containing protein</fullName>
    </recommendedName>
</protein>
<keyword evidence="3" id="KW-0964">Secreted</keyword>
<dbReference type="OrthoDB" id="9943124at2759"/>
<dbReference type="InterPro" id="IPR020475">
    <property type="entry name" value="Endothelin"/>
</dbReference>
<evidence type="ECO:0000256" key="5">
    <source>
        <dbReference type="ARBA" id="ARBA00023322"/>
    </source>
</evidence>
<evidence type="ECO:0000256" key="1">
    <source>
        <dbReference type="ARBA" id="ARBA00004613"/>
    </source>
</evidence>
<evidence type="ECO:0000313" key="9">
    <source>
        <dbReference type="Proteomes" id="UP000824540"/>
    </source>
</evidence>
<dbReference type="GO" id="GO:0019229">
    <property type="term" value="P:regulation of vasoconstriction"/>
    <property type="evidence" value="ECO:0007669"/>
    <property type="project" value="InterPro"/>
</dbReference>
<dbReference type="SMART" id="SM00272">
    <property type="entry name" value="END"/>
    <property type="match status" value="2"/>
</dbReference>
<evidence type="ECO:0000259" key="7">
    <source>
        <dbReference type="SMART" id="SM00272"/>
    </source>
</evidence>
<comment type="similarity">
    <text evidence="2">Belongs to the endothelin/sarafotoxin family.</text>
</comment>
<comment type="subcellular location">
    <subcellularLocation>
        <location evidence="1">Secreted</location>
    </subcellularLocation>
</comment>
<reference evidence="8" key="1">
    <citation type="thesis" date="2021" institute="BYU ScholarsArchive" country="Provo, UT, USA">
        <title>Applications of and Algorithms for Genome Assembly and Genomic Analyses with an Emphasis on Marine Teleosts.</title>
        <authorList>
            <person name="Pickett B.D."/>
        </authorList>
    </citation>
    <scope>NUCLEOTIDE SEQUENCE</scope>
    <source>
        <strain evidence="8">HI-2016</strain>
    </source>
</reference>
<evidence type="ECO:0000313" key="8">
    <source>
        <dbReference type="EMBL" id="KAG9347537.1"/>
    </source>
</evidence>
<feature type="non-terminal residue" evidence="8">
    <location>
        <position position="130"/>
    </location>
</feature>
<dbReference type="GO" id="GO:0003100">
    <property type="term" value="P:regulation of systemic arterial blood pressure by endothelin"/>
    <property type="evidence" value="ECO:0007669"/>
    <property type="project" value="TreeGrafter"/>
</dbReference>
<dbReference type="GO" id="GO:0006874">
    <property type="term" value="P:intracellular calcium ion homeostasis"/>
    <property type="evidence" value="ECO:0007669"/>
    <property type="project" value="TreeGrafter"/>
</dbReference>
<evidence type="ECO:0000256" key="6">
    <source>
        <dbReference type="SAM" id="MobiDB-lite"/>
    </source>
</evidence>
<dbReference type="GO" id="GO:0005179">
    <property type="term" value="F:hormone activity"/>
    <property type="evidence" value="ECO:0007669"/>
    <property type="project" value="TreeGrafter"/>
</dbReference>
<dbReference type="Proteomes" id="UP000824540">
    <property type="component" value="Unassembled WGS sequence"/>
</dbReference>
<dbReference type="GO" id="GO:0031708">
    <property type="term" value="F:endothelin B receptor binding"/>
    <property type="evidence" value="ECO:0007669"/>
    <property type="project" value="TreeGrafter"/>
</dbReference>
<dbReference type="EMBL" id="JAFBMS010000013">
    <property type="protein sequence ID" value="KAG9347537.1"/>
    <property type="molecule type" value="Genomic_DNA"/>
</dbReference>
<dbReference type="InterPro" id="IPR019764">
    <property type="entry name" value="Endothelin_toxin_CS"/>
</dbReference>
<dbReference type="PROSITE" id="PS00270">
    <property type="entry name" value="ENDOTHELIN"/>
    <property type="match status" value="2"/>
</dbReference>
<keyword evidence="5" id="KW-0839">Vasoconstrictor</keyword>
<dbReference type="InterPro" id="IPR001928">
    <property type="entry name" value="Endothln-like_toxin"/>
</dbReference>
<feature type="domain" description="Endothelin-like toxin" evidence="7">
    <location>
        <begin position="75"/>
        <end position="96"/>
    </location>
</feature>
<evidence type="ECO:0000256" key="3">
    <source>
        <dbReference type="ARBA" id="ARBA00022525"/>
    </source>
</evidence>
<comment type="caution">
    <text evidence="8">The sequence shown here is derived from an EMBL/GenBank/DDBJ whole genome shotgun (WGS) entry which is preliminary data.</text>
</comment>
<gene>
    <name evidence="8" type="ORF">JZ751_005105</name>
</gene>
<sequence>YSASPSVLGPDTESSSQAQLRDRPAHREKRCSCENLKDKECVYFCHIGIVWVNTPGQVVPYGVGFPVRLKRAIWRCACANSSDSQCLQFCSVPASHLLKEQVRSAPFKRIFPSKSREKYKSWTFERQRRK</sequence>
<feature type="region of interest" description="Disordered" evidence="6">
    <location>
        <begin position="1"/>
        <end position="25"/>
    </location>
</feature>
<accession>A0A8T2PFI2</accession>
<keyword evidence="9" id="KW-1185">Reference proteome</keyword>